<proteinExistence type="predicted"/>
<gene>
    <name evidence="2" type="ORF">GDO78_001805</name>
</gene>
<protein>
    <submittedName>
        <fullName evidence="2">Uncharacterized protein</fullName>
    </submittedName>
</protein>
<dbReference type="AlphaFoldDB" id="A0A8J6FU13"/>
<organism evidence="2 3">
    <name type="scientific">Eleutherodactylus coqui</name>
    <name type="common">Puerto Rican coqui</name>
    <dbReference type="NCBI Taxonomy" id="57060"/>
    <lineage>
        <taxon>Eukaryota</taxon>
        <taxon>Metazoa</taxon>
        <taxon>Chordata</taxon>
        <taxon>Craniata</taxon>
        <taxon>Vertebrata</taxon>
        <taxon>Euteleostomi</taxon>
        <taxon>Amphibia</taxon>
        <taxon>Batrachia</taxon>
        <taxon>Anura</taxon>
        <taxon>Neobatrachia</taxon>
        <taxon>Hyloidea</taxon>
        <taxon>Eleutherodactylidae</taxon>
        <taxon>Eleutherodactylinae</taxon>
        <taxon>Eleutherodactylus</taxon>
        <taxon>Eleutherodactylus</taxon>
    </lineage>
</organism>
<feature type="chain" id="PRO_5035280245" evidence="1">
    <location>
        <begin position="30"/>
        <end position="94"/>
    </location>
</feature>
<keyword evidence="3" id="KW-1185">Reference proteome</keyword>
<name>A0A8J6FU13_ELECQ</name>
<accession>A0A8J6FU13</accession>
<evidence type="ECO:0000256" key="1">
    <source>
        <dbReference type="SAM" id="SignalP"/>
    </source>
</evidence>
<dbReference type="Proteomes" id="UP000770717">
    <property type="component" value="Unassembled WGS sequence"/>
</dbReference>
<dbReference type="EMBL" id="WNTK01000001">
    <property type="protein sequence ID" value="KAG9494156.1"/>
    <property type="molecule type" value="Genomic_DNA"/>
</dbReference>
<comment type="caution">
    <text evidence="2">The sequence shown here is derived from an EMBL/GenBank/DDBJ whole genome shotgun (WGS) entry which is preliminary data.</text>
</comment>
<evidence type="ECO:0000313" key="3">
    <source>
        <dbReference type="Proteomes" id="UP000770717"/>
    </source>
</evidence>
<reference evidence="2" key="1">
    <citation type="thesis" date="2020" institute="ProQuest LLC" country="789 East Eisenhower Parkway, Ann Arbor, MI, USA">
        <title>Comparative Genomics and Chromosome Evolution.</title>
        <authorList>
            <person name="Mudd A.B."/>
        </authorList>
    </citation>
    <scope>NUCLEOTIDE SEQUENCE</scope>
    <source>
        <strain evidence="2">HN-11 Male</strain>
        <tissue evidence="2">Kidney and liver</tissue>
    </source>
</reference>
<feature type="signal peptide" evidence="1">
    <location>
        <begin position="1"/>
        <end position="29"/>
    </location>
</feature>
<sequence>MLISCSGLPGHCLLFSAWVDLGLPPYTACMSCAFWLNINSRLYFLGINNQGKFLCAHLFLSSLYASCLHQYTIEDNRKRLVIGVSFIRVGALLR</sequence>
<evidence type="ECO:0000313" key="2">
    <source>
        <dbReference type="EMBL" id="KAG9494156.1"/>
    </source>
</evidence>
<keyword evidence="1" id="KW-0732">Signal</keyword>